<keyword evidence="1" id="KW-0812">Transmembrane</keyword>
<dbReference type="EMBL" id="LGKO01000002">
    <property type="protein sequence ID" value="KPL84418.1"/>
    <property type="molecule type" value="Genomic_DNA"/>
</dbReference>
<dbReference type="RefSeq" id="WP_054520931.1">
    <property type="nucleotide sequence ID" value="NZ_LGKO01000002.1"/>
</dbReference>
<feature type="transmembrane region" description="Helical" evidence="1">
    <location>
        <begin position="320"/>
        <end position="343"/>
    </location>
</feature>
<organism evidence="2 3">
    <name type="scientific">Thermanaerothrix daxensis</name>
    <dbReference type="NCBI Taxonomy" id="869279"/>
    <lineage>
        <taxon>Bacteria</taxon>
        <taxon>Bacillati</taxon>
        <taxon>Chloroflexota</taxon>
        <taxon>Anaerolineae</taxon>
        <taxon>Anaerolineales</taxon>
        <taxon>Anaerolineaceae</taxon>
        <taxon>Thermanaerothrix</taxon>
    </lineage>
</organism>
<evidence type="ECO:0000313" key="2">
    <source>
        <dbReference type="EMBL" id="KPL84418.1"/>
    </source>
</evidence>
<dbReference type="STRING" id="869279.SE15_04725"/>
<feature type="transmembrane region" description="Helical" evidence="1">
    <location>
        <begin position="458"/>
        <end position="479"/>
    </location>
</feature>
<feature type="transmembrane region" description="Helical" evidence="1">
    <location>
        <begin position="156"/>
        <end position="174"/>
    </location>
</feature>
<gene>
    <name evidence="2" type="ORF">SE15_04725</name>
</gene>
<evidence type="ECO:0000313" key="3">
    <source>
        <dbReference type="Proteomes" id="UP000050544"/>
    </source>
</evidence>
<reference evidence="2 3" key="1">
    <citation type="submission" date="2015-07" db="EMBL/GenBank/DDBJ databases">
        <title>Whole genome sequence of Thermanaerothrix daxensis DSM 23592.</title>
        <authorList>
            <person name="Hemp J."/>
            <person name="Ward L.M."/>
            <person name="Pace L.A."/>
            <person name="Fischer W.W."/>
        </authorList>
    </citation>
    <scope>NUCLEOTIDE SEQUENCE [LARGE SCALE GENOMIC DNA]</scope>
    <source>
        <strain evidence="2 3">GNS-1</strain>
    </source>
</reference>
<keyword evidence="1" id="KW-1133">Transmembrane helix</keyword>
<feature type="transmembrane region" description="Helical" evidence="1">
    <location>
        <begin position="276"/>
        <end position="295"/>
    </location>
</feature>
<feature type="transmembrane region" description="Helical" evidence="1">
    <location>
        <begin position="417"/>
        <end position="438"/>
    </location>
</feature>
<keyword evidence="3" id="KW-1185">Reference proteome</keyword>
<feature type="transmembrane region" description="Helical" evidence="1">
    <location>
        <begin position="181"/>
        <end position="203"/>
    </location>
</feature>
<name>A0A0N8GQR3_9CHLR</name>
<feature type="transmembrane region" description="Helical" evidence="1">
    <location>
        <begin position="57"/>
        <end position="79"/>
    </location>
</feature>
<proteinExistence type="predicted"/>
<dbReference type="Gene3D" id="1.20.1740.10">
    <property type="entry name" value="Amino acid/polyamine transporter I"/>
    <property type="match status" value="1"/>
</dbReference>
<protein>
    <recommendedName>
        <fullName evidence="4">Amino acid permease/ SLC12A domain-containing protein</fullName>
    </recommendedName>
</protein>
<feature type="transmembrane region" description="Helical" evidence="1">
    <location>
        <begin position="20"/>
        <end position="37"/>
    </location>
</feature>
<feature type="transmembrane region" description="Helical" evidence="1">
    <location>
        <begin position="243"/>
        <end position="264"/>
    </location>
</feature>
<evidence type="ECO:0000256" key="1">
    <source>
        <dbReference type="SAM" id="Phobius"/>
    </source>
</evidence>
<sequence length="532" mass="58605">MAIERGIQRQSHSQLETSSALSTWITSGLLVLAAIGITRADWWFTTYVPGQWPAGNWLVLLLGVVVGSLIWAMAYGIMARFVSLPGIDYHMATRFFSPPLGFAGSFVGMVASALFAGGMVIAFFRFWLPGLFQAGALVLPQYGLDSLADALQTPQMTALLGTLSILLTFLLVLFAPRGVKILLVVGAFLVVVWGGLLAFFLLFPSGNFVRVYESIYGGGVVERQVNLAVSFGLILTRRPASSFLMGMGLSLWFFQGGLVALSAYARGWEKGSSRGWLWMPLVALTILLGLVVIFLQRNLSGELLAAHGWLYLRQATQAEFFLPWSVFYLLLIHPSLALLIFFILLWSVLLLNLLQAYLYSVAQVIAVWARDGLVPSSWGYQRRGQHVPVVALFATAILVLLGMTIGLNGAWTALVVYYPYALAVSSLAPLTALVLYSWRQGGQSKESNSAFRYMITPVGRVLVGLAGLVMAISVLWGAFSFPLELRISRELGFAIILLWVSGLGWYWGRLNFWKQRGYDLGENLHKIPAHFE</sequence>
<feature type="transmembrane region" description="Helical" evidence="1">
    <location>
        <begin position="389"/>
        <end position="411"/>
    </location>
</feature>
<comment type="caution">
    <text evidence="2">The sequence shown here is derived from an EMBL/GenBank/DDBJ whole genome shotgun (WGS) entry which is preliminary data.</text>
</comment>
<dbReference type="Proteomes" id="UP000050544">
    <property type="component" value="Unassembled WGS sequence"/>
</dbReference>
<feature type="transmembrane region" description="Helical" evidence="1">
    <location>
        <begin position="491"/>
        <end position="508"/>
    </location>
</feature>
<feature type="transmembrane region" description="Helical" evidence="1">
    <location>
        <begin position="100"/>
        <end position="128"/>
    </location>
</feature>
<accession>A0A0N8GQR3</accession>
<keyword evidence="1" id="KW-0472">Membrane</keyword>
<dbReference type="AlphaFoldDB" id="A0A0N8GQR3"/>
<evidence type="ECO:0008006" key="4">
    <source>
        <dbReference type="Google" id="ProtNLM"/>
    </source>
</evidence>